<evidence type="ECO:0000313" key="1">
    <source>
        <dbReference type="EMBL" id="CAB1457456.1"/>
    </source>
</evidence>
<evidence type="ECO:0000313" key="2">
    <source>
        <dbReference type="Proteomes" id="UP001153269"/>
    </source>
</evidence>
<proteinExistence type="predicted"/>
<accession>A0A9N7ZB39</accession>
<protein>
    <submittedName>
        <fullName evidence="1">Uncharacterized protein</fullName>
    </submittedName>
</protein>
<name>A0A9N7ZB39_PLEPL</name>
<sequence>MSSPSQCSECDCAMSTPRCHDYELRLMQQTAQREAPRCPSSVRLLRGAISRLVGQCSFSVQQCSCATVSPRPSPTSSPASPRSAVSLLWDVCQRGAGFIAITLVGPGGHEVKPVVDSEAEELVGLRELRATISRRDGGPALCSSCGGPVWPVAAVPHFPGAAGSGARLPRNSFCRLRPPHPLSPKELDTDEDMKEEGPPWCLYVIQRRRGNDSSLSPTQGRQRRSTADFPCYSAFFSPSPSEM</sequence>
<gene>
    <name evidence="1" type="ORF">PLEPLA_LOCUS45280</name>
</gene>
<dbReference type="Proteomes" id="UP001153269">
    <property type="component" value="Unassembled WGS sequence"/>
</dbReference>
<keyword evidence="2" id="KW-1185">Reference proteome</keyword>
<organism evidence="1 2">
    <name type="scientific">Pleuronectes platessa</name>
    <name type="common">European plaice</name>
    <dbReference type="NCBI Taxonomy" id="8262"/>
    <lineage>
        <taxon>Eukaryota</taxon>
        <taxon>Metazoa</taxon>
        <taxon>Chordata</taxon>
        <taxon>Craniata</taxon>
        <taxon>Vertebrata</taxon>
        <taxon>Euteleostomi</taxon>
        <taxon>Actinopterygii</taxon>
        <taxon>Neopterygii</taxon>
        <taxon>Teleostei</taxon>
        <taxon>Neoteleostei</taxon>
        <taxon>Acanthomorphata</taxon>
        <taxon>Carangaria</taxon>
        <taxon>Pleuronectiformes</taxon>
        <taxon>Pleuronectoidei</taxon>
        <taxon>Pleuronectidae</taxon>
        <taxon>Pleuronectes</taxon>
    </lineage>
</organism>
<dbReference type="AlphaFoldDB" id="A0A9N7ZB39"/>
<comment type="caution">
    <text evidence="1">The sequence shown here is derived from an EMBL/GenBank/DDBJ whole genome shotgun (WGS) entry which is preliminary data.</text>
</comment>
<reference evidence="1" key="1">
    <citation type="submission" date="2020-03" db="EMBL/GenBank/DDBJ databases">
        <authorList>
            <person name="Weist P."/>
        </authorList>
    </citation>
    <scope>NUCLEOTIDE SEQUENCE</scope>
</reference>
<dbReference type="EMBL" id="CADEAL010004343">
    <property type="protein sequence ID" value="CAB1457456.1"/>
    <property type="molecule type" value="Genomic_DNA"/>
</dbReference>